<keyword evidence="3" id="KW-1185">Reference proteome</keyword>
<sequence length="146" mass="16556">MLDKKDKIMLRQIIMEHYTEPENKGILTDAKNSFIKFQDSQSCADAIDVQIIYEDSKIVDARFDGVSCSISGAAVDILCSLVKNKTKQEALKYLNNYHNMITGKEYDEESLGELIVFWEIHHQGNRINCALLGADGIRSILENEVK</sequence>
<dbReference type="GO" id="GO:0005506">
    <property type="term" value="F:iron ion binding"/>
    <property type="evidence" value="ECO:0007669"/>
    <property type="project" value="InterPro"/>
</dbReference>
<dbReference type="PANTHER" id="PTHR10093">
    <property type="entry name" value="IRON-SULFUR CLUSTER ASSEMBLY ENZYME NIFU HOMOLOG"/>
    <property type="match status" value="1"/>
</dbReference>
<dbReference type="Pfam" id="PF01592">
    <property type="entry name" value="NifU_N"/>
    <property type="match status" value="1"/>
</dbReference>
<proteinExistence type="predicted"/>
<dbReference type="Gene3D" id="3.90.1010.10">
    <property type="match status" value="1"/>
</dbReference>
<gene>
    <name evidence="2" type="primary">sufU</name>
    <name evidence="2" type="ORF">SHELI_v1c07420</name>
</gene>
<dbReference type="RefSeq" id="WP_069116816.1">
    <property type="nucleotide sequence ID" value="NZ_CP017015.1"/>
</dbReference>
<dbReference type="SUPFAM" id="SSF82649">
    <property type="entry name" value="SufE/NifU"/>
    <property type="match status" value="1"/>
</dbReference>
<organism evidence="2 3">
    <name type="scientific">Spiroplasma helicoides</name>
    <dbReference type="NCBI Taxonomy" id="216938"/>
    <lineage>
        <taxon>Bacteria</taxon>
        <taxon>Bacillati</taxon>
        <taxon>Mycoplasmatota</taxon>
        <taxon>Mollicutes</taxon>
        <taxon>Entomoplasmatales</taxon>
        <taxon>Spiroplasmataceae</taxon>
        <taxon>Spiroplasma</taxon>
    </lineage>
</organism>
<dbReference type="CDD" id="cd06664">
    <property type="entry name" value="IscU_like"/>
    <property type="match status" value="1"/>
</dbReference>
<dbReference type="InterPro" id="IPR002871">
    <property type="entry name" value="NIF_FeS_clus_asmbl_NifU_N"/>
</dbReference>
<dbReference type="EMBL" id="CP017015">
    <property type="protein sequence ID" value="AOG60691.1"/>
    <property type="molecule type" value="Genomic_DNA"/>
</dbReference>
<dbReference type="GO" id="GO:0051536">
    <property type="term" value="F:iron-sulfur cluster binding"/>
    <property type="evidence" value="ECO:0007669"/>
    <property type="project" value="InterPro"/>
</dbReference>
<feature type="domain" description="NIF system FeS cluster assembly NifU N-terminal" evidence="1">
    <location>
        <begin position="12"/>
        <end position="101"/>
    </location>
</feature>
<dbReference type="Proteomes" id="UP000094378">
    <property type="component" value="Chromosome"/>
</dbReference>
<dbReference type="GO" id="GO:0016226">
    <property type="term" value="P:iron-sulfur cluster assembly"/>
    <property type="evidence" value="ECO:0007669"/>
    <property type="project" value="InterPro"/>
</dbReference>
<evidence type="ECO:0000259" key="1">
    <source>
        <dbReference type="Pfam" id="PF01592"/>
    </source>
</evidence>
<dbReference type="OrthoDB" id="9804157at2"/>
<dbReference type="STRING" id="216938.SHELI_v1c07420"/>
<reference evidence="2 3" key="1">
    <citation type="submission" date="2016-08" db="EMBL/GenBank/DDBJ databases">
        <title>Complete genome sequence of Spiroplasma helicoides TABS-2 (DSM 22551).</title>
        <authorList>
            <person name="Shen W.-Y."/>
            <person name="Lo W.-S."/>
            <person name="Lai Y.-C."/>
            <person name="Kuo C.-H."/>
        </authorList>
    </citation>
    <scope>NUCLEOTIDE SEQUENCE [LARGE SCALE GENOMIC DNA]</scope>
    <source>
        <strain evidence="2 3">TABS-2</strain>
    </source>
</reference>
<dbReference type="AlphaFoldDB" id="A0A1B3SL70"/>
<protein>
    <submittedName>
        <fullName evidence="2">FeS assembly protein</fullName>
    </submittedName>
</protein>
<evidence type="ECO:0000313" key="3">
    <source>
        <dbReference type="Proteomes" id="UP000094378"/>
    </source>
</evidence>
<accession>A0A1B3SL70</accession>
<dbReference type="KEGG" id="shj:SHELI_v1c07420"/>
<evidence type="ECO:0000313" key="2">
    <source>
        <dbReference type="EMBL" id="AOG60691.1"/>
    </source>
</evidence>
<name>A0A1B3SL70_9MOLU</name>